<dbReference type="Gene3D" id="3.10.180.10">
    <property type="entry name" value="2,3-Dihydroxybiphenyl 1,2-Dioxygenase, domain 1"/>
    <property type="match status" value="1"/>
</dbReference>
<proteinExistence type="predicted"/>
<dbReference type="EMBL" id="FNUY01000001">
    <property type="protein sequence ID" value="SEF65433.1"/>
    <property type="molecule type" value="Genomic_DNA"/>
</dbReference>
<dbReference type="PROSITE" id="PS51819">
    <property type="entry name" value="VOC"/>
    <property type="match status" value="1"/>
</dbReference>
<dbReference type="GO" id="GO:0051213">
    <property type="term" value="F:dioxygenase activity"/>
    <property type="evidence" value="ECO:0007669"/>
    <property type="project" value="UniProtKB-KW"/>
</dbReference>
<protein>
    <submittedName>
        <fullName evidence="2">Catechol 2,3-dioxygenase</fullName>
    </submittedName>
</protein>
<keyword evidence="2" id="KW-0560">Oxidoreductase</keyword>
<dbReference type="InterPro" id="IPR004360">
    <property type="entry name" value="Glyas_Fos-R_dOase_dom"/>
</dbReference>
<dbReference type="RefSeq" id="WP_103871077.1">
    <property type="nucleotide sequence ID" value="NZ_FNUY01000001.1"/>
</dbReference>
<sequence length="127" mass="13257">MLDHVSIGVSGIARSKRFYDAALGALGYRCLSEDETTLGYGKDAVAFWLGAVATPVPADSGSNLHFCFVAPSRQSVDAFHAAAVGQGGSDNGGPGLRESYGPNYYAAFVVDPDGYRLEAYCARPTAG</sequence>
<keyword evidence="2" id="KW-0223">Dioxygenase</keyword>
<reference evidence="2 3" key="1">
    <citation type="submission" date="2016-10" db="EMBL/GenBank/DDBJ databases">
        <authorList>
            <person name="de Groot N.N."/>
        </authorList>
    </citation>
    <scope>NUCLEOTIDE SEQUENCE [LARGE SCALE GENOMIC DNA]</scope>
    <source>
        <strain evidence="2 3">DSM 26656</strain>
    </source>
</reference>
<organism evidence="2 3">
    <name type="scientific">Bosea lathyri</name>
    <dbReference type="NCBI Taxonomy" id="1036778"/>
    <lineage>
        <taxon>Bacteria</taxon>
        <taxon>Pseudomonadati</taxon>
        <taxon>Pseudomonadota</taxon>
        <taxon>Alphaproteobacteria</taxon>
        <taxon>Hyphomicrobiales</taxon>
        <taxon>Boseaceae</taxon>
        <taxon>Bosea</taxon>
    </lineage>
</organism>
<name>A0A1H5TRL4_9HYPH</name>
<dbReference type="Pfam" id="PF00903">
    <property type="entry name" value="Glyoxalase"/>
    <property type="match status" value="1"/>
</dbReference>
<keyword evidence="3" id="KW-1185">Reference proteome</keyword>
<dbReference type="OrthoDB" id="9807407at2"/>
<accession>A0A1H5TRL4</accession>
<evidence type="ECO:0000259" key="1">
    <source>
        <dbReference type="PROSITE" id="PS51819"/>
    </source>
</evidence>
<dbReference type="InterPro" id="IPR029068">
    <property type="entry name" value="Glyas_Bleomycin-R_OHBP_Dase"/>
</dbReference>
<gene>
    <name evidence="2" type="ORF">SAMN04488115_101753</name>
</gene>
<dbReference type="CDD" id="cd07262">
    <property type="entry name" value="VOC_like"/>
    <property type="match status" value="1"/>
</dbReference>
<dbReference type="InterPro" id="IPR037523">
    <property type="entry name" value="VOC_core"/>
</dbReference>
<evidence type="ECO:0000313" key="2">
    <source>
        <dbReference type="EMBL" id="SEF65433.1"/>
    </source>
</evidence>
<dbReference type="AlphaFoldDB" id="A0A1H5TRL4"/>
<dbReference type="PANTHER" id="PTHR35006:SF2">
    <property type="entry name" value="GLYOXALASE FAMILY PROTEIN (AFU_ORTHOLOGUE AFUA_5G14830)"/>
    <property type="match status" value="1"/>
</dbReference>
<dbReference type="PANTHER" id="PTHR35006">
    <property type="entry name" value="GLYOXALASE FAMILY PROTEIN (AFU_ORTHOLOGUE AFUA_5G14830)"/>
    <property type="match status" value="1"/>
</dbReference>
<evidence type="ECO:0000313" key="3">
    <source>
        <dbReference type="Proteomes" id="UP000236743"/>
    </source>
</evidence>
<feature type="domain" description="VOC" evidence="1">
    <location>
        <begin position="1"/>
        <end position="122"/>
    </location>
</feature>
<dbReference type="Proteomes" id="UP000236743">
    <property type="component" value="Unassembled WGS sequence"/>
</dbReference>
<dbReference type="SUPFAM" id="SSF54593">
    <property type="entry name" value="Glyoxalase/Bleomycin resistance protein/Dihydroxybiphenyl dioxygenase"/>
    <property type="match status" value="1"/>
</dbReference>